<accession>A0A5B7EGM2</accession>
<sequence>MGSVFKCSCSSWLQSTVSRVLESKWVSPQRGSKALLHAQQWRPRPGGDSSRSLTGSMNLVLAQSNALLELDPRFFNNVRATSCSEMASMNAWRDGDKVGIRLL</sequence>
<gene>
    <name evidence="1" type="ORF">E2C01_026627</name>
</gene>
<proteinExistence type="predicted"/>
<organism evidence="1 2">
    <name type="scientific">Portunus trituberculatus</name>
    <name type="common">Swimming crab</name>
    <name type="synonym">Neptunus trituberculatus</name>
    <dbReference type="NCBI Taxonomy" id="210409"/>
    <lineage>
        <taxon>Eukaryota</taxon>
        <taxon>Metazoa</taxon>
        <taxon>Ecdysozoa</taxon>
        <taxon>Arthropoda</taxon>
        <taxon>Crustacea</taxon>
        <taxon>Multicrustacea</taxon>
        <taxon>Malacostraca</taxon>
        <taxon>Eumalacostraca</taxon>
        <taxon>Eucarida</taxon>
        <taxon>Decapoda</taxon>
        <taxon>Pleocyemata</taxon>
        <taxon>Brachyura</taxon>
        <taxon>Eubrachyura</taxon>
        <taxon>Portunoidea</taxon>
        <taxon>Portunidae</taxon>
        <taxon>Portuninae</taxon>
        <taxon>Portunus</taxon>
    </lineage>
</organism>
<dbReference type="EMBL" id="VSRR010002796">
    <property type="protein sequence ID" value="MPC33282.1"/>
    <property type="molecule type" value="Genomic_DNA"/>
</dbReference>
<name>A0A5B7EGM2_PORTR</name>
<dbReference type="Proteomes" id="UP000324222">
    <property type="component" value="Unassembled WGS sequence"/>
</dbReference>
<dbReference type="AlphaFoldDB" id="A0A5B7EGM2"/>
<protein>
    <submittedName>
        <fullName evidence="1">Uncharacterized protein</fullName>
    </submittedName>
</protein>
<evidence type="ECO:0000313" key="1">
    <source>
        <dbReference type="EMBL" id="MPC33282.1"/>
    </source>
</evidence>
<evidence type="ECO:0000313" key="2">
    <source>
        <dbReference type="Proteomes" id="UP000324222"/>
    </source>
</evidence>
<comment type="caution">
    <text evidence="1">The sequence shown here is derived from an EMBL/GenBank/DDBJ whole genome shotgun (WGS) entry which is preliminary data.</text>
</comment>
<keyword evidence="2" id="KW-1185">Reference proteome</keyword>
<reference evidence="1 2" key="1">
    <citation type="submission" date="2019-05" db="EMBL/GenBank/DDBJ databases">
        <title>Another draft genome of Portunus trituberculatus and its Hox gene families provides insights of decapod evolution.</title>
        <authorList>
            <person name="Jeong J.-H."/>
            <person name="Song I."/>
            <person name="Kim S."/>
            <person name="Choi T."/>
            <person name="Kim D."/>
            <person name="Ryu S."/>
            <person name="Kim W."/>
        </authorList>
    </citation>
    <scope>NUCLEOTIDE SEQUENCE [LARGE SCALE GENOMIC DNA]</scope>
    <source>
        <tissue evidence="1">Muscle</tissue>
    </source>
</reference>